<dbReference type="GO" id="GO:0008270">
    <property type="term" value="F:zinc ion binding"/>
    <property type="evidence" value="ECO:0007669"/>
    <property type="project" value="UniProtKB-KW"/>
</dbReference>
<evidence type="ECO:0000313" key="8">
    <source>
        <dbReference type="EMBL" id="JAN95829.1"/>
    </source>
</evidence>
<dbReference type="SUPFAM" id="SSF56672">
    <property type="entry name" value="DNA/RNA polymerases"/>
    <property type="match status" value="1"/>
</dbReference>
<dbReference type="PANTHER" id="PTHR47331">
    <property type="entry name" value="PHD-TYPE DOMAIN-CONTAINING PROTEIN"/>
    <property type="match status" value="1"/>
</dbReference>
<keyword evidence="1" id="KW-0479">Metal-binding</keyword>
<protein>
    <submittedName>
        <fullName evidence="8">Putative bel-87 aa-i</fullName>
    </submittedName>
</protein>
<dbReference type="Pfam" id="PF00628">
    <property type="entry name" value="PHD"/>
    <property type="match status" value="1"/>
</dbReference>
<proteinExistence type="evidence at transcript level"/>
<evidence type="ECO:0000256" key="6">
    <source>
        <dbReference type="SAM" id="MobiDB-lite"/>
    </source>
</evidence>
<dbReference type="InterPro" id="IPR008042">
    <property type="entry name" value="Retrotrans_Pao"/>
</dbReference>
<feature type="non-terminal residue" evidence="8">
    <location>
        <position position="1409"/>
    </location>
</feature>
<evidence type="ECO:0000256" key="5">
    <source>
        <dbReference type="SAM" id="Coils"/>
    </source>
</evidence>
<dbReference type="InterPro" id="IPR013083">
    <property type="entry name" value="Znf_RING/FYVE/PHD"/>
</dbReference>
<accession>A0A0N8ES95</accession>
<dbReference type="Pfam" id="PF05380">
    <property type="entry name" value="Peptidase_A17"/>
    <property type="match status" value="1"/>
</dbReference>
<dbReference type="GO" id="GO:0071897">
    <property type="term" value="P:DNA biosynthetic process"/>
    <property type="evidence" value="ECO:0007669"/>
    <property type="project" value="UniProtKB-ARBA"/>
</dbReference>
<keyword evidence="3" id="KW-0862">Zinc</keyword>
<dbReference type="InterPro" id="IPR043502">
    <property type="entry name" value="DNA/RNA_pol_sf"/>
</dbReference>
<dbReference type="Pfam" id="PF03564">
    <property type="entry name" value="DUF1759"/>
    <property type="match status" value="1"/>
</dbReference>
<dbReference type="PANTHER" id="PTHR47331:SF5">
    <property type="entry name" value="RIBONUCLEASE H"/>
    <property type="match status" value="1"/>
</dbReference>
<feature type="region of interest" description="Disordered" evidence="6">
    <location>
        <begin position="613"/>
        <end position="649"/>
    </location>
</feature>
<reference evidence="8" key="1">
    <citation type="journal article" date="2016" name="PLoS ONE">
        <title>A Deep Insight into the Sialome of Male and Female Aedes aegypti Mosquitoes.</title>
        <authorList>
            <person name="Ribeiro J.M."/>
            <person name="Martin-Martin I."/>
            <person name="Arca B."/>
            <person name="Calvo E."/>
        </authorList>
    </citation>
    <scope>NUCLEOTIDE SEQUENCE</scope>
    <source>
        <strain evidence="8">Liverpool</strain>
        <tissue evidence="8">Salivary glands</tissue>
    </source>
</reference>
<feature type="compositionally biased region" description="Basic and acidic residues" evidence="6">
    <location>
        <begin position="617"/>
        <end position="626"/>
    </location>
</feature>
<dbReference type="SUPFAM" id="SSF57903">
    <property type="entry name" value="FYVE/PHD zinc finger"/>
    <property type="match status" value="1"/>
</dbReference>
<keyword evidence="2 4" id="KW-0863">Zinc-finger</keyword>
<dbReference type="InterPro" id="IPR011011">
    <property type="entry name" value="Znf_FYVE_PHD"/>
</dbReference>
<dbReference type="EMBL" id="GDUN01000090">
    <property type="protein sequence ID" value="JAN95829.1"/>
    <property type="molecule type" value="mRNA"/>
</dbReference>
<evidence type="ECO:0000256" key="1">
    <source>
        <dbReference type="ARBA" id="ARBA00022723"/>
    </source>
</evidence>
<dbReference type="SMART" id="SM00249">
    <property type="entry name" value="PHD"/>
    <property type="match status" value="1"/>
</dbReference>
<evidence type="ECO:0000256" key="4">
    <source>
        <dbReference type="PROSITE-ProRule" id="PRU00146"/>
    </source>
</evidence>
<feature type="domain" description="PHD-type" evidence="7">
    <location>
        <begin position="9"/>
        <end position="59"/>
    </location>
</feature>
<evidence type="ECO:0000256" key="3">
    <source>
        <dbReference type="ARBA" id="ARBA00022833"/>
    </source>
</evidence>
<dbReference type="Gene3D" id="3.30.40.10">
    <property type="entry name" value="Zinc/RING finger domain, C3HC4 (zinc finger)"/>
    <property type="match status" value="1"/>
</dbReference>
<dbReference type="InterPro" id="IPR001965">
    <property type="entry name" value="Znf_PHD"/>
</dbReference>
<dbReference type="InterPro" id="IPR005312">
    <property type="entry name" value="DUF1759"/>
</dbReference>
<dbReference type="CDD" id="cd15489">
    <property type="entry name" value="PHD_SF"/>
    <property type="match status" value="1"/>
</dbReference>
<feature type="coiled-coil region" evidence="5">
    <location>
        <begin position="106"/>
        <end position="189"/>
    </location>
</feature>
<organism evidence="8">
    <name type="scientific">Aedes aegypti</name>
    <name type="common">Yellowfever mosquito</name>
    <name type="synonym">Culex aegypti</name>
    <dbReference type="NCBI Taxonomy" id="7159"/>
    <lineage>
        <taxon>Eukaryota</taxon>
        <taxon>Metazoa</taxon>
        <taxon>Ecdysozoa</taxon>
        <taxon>Arthropoda</taxon>
        <taxon>Hexapoda</taxon>
        <taxon>Insecta</taxon>
        <taxon>Pterygota</taxon>
        <taxon>Neoptera</taxon>
        <taxon>Endopterygota</taxon>
        <taxon>Diptera</taxon>
        <taxon>Nematocera</taxon>
        <taxon>Culicoidea</taxon>
        <taxon>Culicidae</taxon>
        <taxon>Culicinae</taxon>
        <taxon>Aedini</taxon>
        <taxon>Aedes</taxon>
        <taxon>Stegomyia</taxon>
    </lineage>
</organism>
<evidence type="ECO:0000259" key="7">
    <source>
        <dbReference type="PROSITE" id="PS50016"/>
    </source>
</evidence>
<dbReference type="PROSITE" id="PS50016">
    <property type="entry name" value="ZF_PHD_2"/>
    <property type="match status" value="1"/>
</dbReference>
<keyword evidence="5" id="KW-0175">Coiled coil</keyword>
<feature type="region of interest" description="Disordered" evidence="6">
    <location>
        <begin position="64"/>
        <end position="96"/>
    </location>
</feature>
<feature type="region of interest" description="Disordered" evidence="6">
    <location>
        <begin position="264"/>
        <end position="295"/>
    </location>
</feature>
<evidence type="ECO:0000256" key="2">
    <source>
        <dbReference type="ARBA" id="ARBA00022771"/>
    </source>
</evidence>
<dbReference type="InterPro" id="IPR019787">
    <property type="entry name" value="Znf_PHD-finger"/>
</dbReference>
<sequence>MDGHHSRSGYTCKACHRPDSSSAHMIICDQCRLWEHFSCTGESESVPSRPFICKQCRGENAAGSTISSRLRSQAKRAPSGNVSGGKPASNIGSKISSVASSSRSSIVKARLELIEEEERMKQKELEEEEAFKKLEHEEAQRQLEEKKKRMEEQRKLAEEESLLRQSKLVAEKARLLKQQSIRRESLEKKNEVILQISERGSVVESATSSREKVASWLTANMPNGKSDRNTLGNHGNPQYDSVPAAPHSVASLIINVPSRVTEIPSELPPAPQVAETHNSSPRQRFPGPTGIPHVSGRIGYHVRSTTIREPFQQFVTSSRPLQTNPLPVHPYPPSIHSSRGHSDGGEHTPQIFRRQEPSWTTPGLCDAIHDPPLTRRSVEPNLFSHESRPEQFRHLGGPTVNTAMRANNHEPIGQAGVLSTQQIAARQVVGKDLPHFGGNPADWPMFISSFEQSTVACGYSNAENLARLQRCLTGHAREAVRSRLLLPANVPQVMNTLRTLYGRPELLIRSLHEKIRRTPGPRHDRPESILEFGLAVQNFVDHLQAAEQEEHLANPMLMQELVEKLPGPMRMDWATFKNLQPRATVITFGEFMGKLVSAASEVSFELPGFQKATNSEKLQRPREKARIQAHSTADIPAPKPAAENTRKSPKSCRICDREGHRVAECYKFKQLNLEERLKEVQDKGLCRTCLNNHGKWPCKSWQGCGVSGCRLKHHTLLHSSSSSTPTTHSVNVSSRKFPMDDDQTLFRVLPVVLYANGKSVTVFAFIDEGSQITMLEEKVANELGLSGPRKPLTLQWTGNVKRNELRSEEVSLEISGKRNDKRYDLHQARTVSCLLLPAQRFNYREMTTRFPHLKGLPIEDYDLAQPKLLIGLDNLRLGVPLRLREGGPFDPIAAKCRLGWGVYGRTSAKPIPRAIVNFHTAAAASSDALLNEQLRDFFTLENNGIVGPNVMLESDEDKRARKLLEDTTRRTATGFETGLLWKFDDPEFPETYPMAIRRMKALEKKLGCNSTMMQRVGEQISDYERKGYIRKVSESEVTAIDPQKTWFLPLGVVINPKKPGKIRLIWDAAAKVAGVSFNSYLLKGPDLLTPLPRVLSGFRLFPVAVSGDIREMFLQIKLQASDRNSQMFVFRRTPEEPVQVYAIEVTMFGSTCSPSSAQFVKNANAEQYAQHYPRAAAAIKEHHYVDDYLDSFRTIDEAVRVVSDVKYVHSMGGFEIRNFLSNEDEVLRRTGEIEPDSTKDFALVRADAAESVLGMRWKPADDVFTYTFSMREDLKLILDENHIPTKREVLKVIMSLFDPLGFVAFFLVHGKVLMQDVWASGIDWDQKINEQLFTRWRQWVAFFPQLDSLQIPRCYFNSPFPDNFDRLELHVFVDASDSAFACVAYYRIETENGIHVALVCAKTKVAPLK</sequence>
<name>A0A0N8ES95_AEDAE</name>